<sequence>MHPPHPLPQLAANGRGLPYKPFEPLNPHDPSHLYWLWLAELKGLSPRVKLDLLRHFTTPQALWSTNGLDLPSLSQSHNPGLGPPTPAQWKKLKDLDPASRLMERNASLGIKLWTLNPGAYRASKELADQWVEPRQSEDIFFVVYVLGEPVTGPSAAVIGTRQASGDGYHATELVCRDLIQRGFCINSGLALGIDSFAHRFALAEGGQSQGFVAHGLDRCYPSAHYGLMRSLTEHGAVISPFPLGTEPYKVNFLRRNALMSLWSEEVILIEAGLQSGALNTAEHAIRQGRRLWAVPGRPGSKACAGNQKLLSQGLAEAYPVALGPGVETPILTLLRDTPMSIGALADVMRVPLASLEQELLEYERSLLVAYLPDGRWHYRGW</sequence>
<dbReference type="Gene3D" id="3.40.50.450">
    <property type="match status" value="1"/>
</dbReference>
<reference evidence="3 4" key="1">
    <citation type="submission" date="2016-10" db="EMBL/GenBank/DDBJ databases">
        <authorList>
            <person name="de Groot N.N."/>
        </authorList>
    </citation>
    <scope>NUCLEOTIDE SEQUENCE [LARGE SCALE GENOMIC DNA]</scope>
    <source>
        <strain evidence="3 4">DSM 2784</strain>
    </source>
</reference>
<accession>A0A1G5S656</accession>
<dbReference type="InterPro" id="IPR057666">
    <property type="entry name" value="DrpA_SLOG"/>
</dbReference>
<gene>
    <name evidence="3" type="ORF">SAMN03080599_03057</name>
</gene>
<dbReference type="EMBL" id="FMWL01000024">
    <property type="protein sequence ID" value="SCZ81813.1"/>
    <property type="molecule type" value="Genomic_DNA"/>
</dbReference>
<evidence type="ECO:0000256" key="1">
    <source>
        <dbReference type="ARBA" id="ARBA00006525"/>
    </source>
</evidence>
<dbReference type="GO" id="GO:0009294">
    <property type="term" value="P:DNA-mediated transformation"/>
    <property type="evidence" value="ECO:0007669"/>
    <property type="project" value="InterPro"/>
</dbReference>
<dbReference type="OrthoDB" id="9785707at2"/>
<feature type="domain" description="Smf/DprA SLOG" evidence="2">
    <location>
        <begin position="138"/>
        <end position="317"/>
    </location>
</feature>
<dbReference type="SUPFAM" id="SSF102405">
    <property type="entry name" value="MCP/YpsA-like"/>
    <property type="match status" value="1"/>
</dbReference>
<comment type="similarity">
    <text evidence="1">Belongs to the DprA/Smf family.</text>
</comment>
<dbReference type="PANTHER" id="PTHR43022">
    <property type="entry name" value="PROTEIN SMF"/>
    <property type="match status" value="1"/>
</dbReference>
<evidence type="ECO:0000259" key="2">
    <source>
        <dbReference type="Pfam" id="PF02481"/>
    </source>
</evidence>
<dbReference type="AlphaFoldDB" id="A0A1G5S656"/>
<organism evidence="3 4">
    <name type="scientific">Acidaminobacter hydrogenoformans DSM 2784</name>
    <dbReference type="NCBI Taxonomy" id="1120920"/>
    <lineage>
        <taxon>Bacteria</taxon>
        <taxon>Bacillati</taxon>
        <taxon>Bacillota</taxon>
        <taxon>Clostridia</taxon>
        <taxon>Peptostreptococcales</taxon>
        <taxon>Acidaminobacteraceae</taxon>
        <taxon>Acidaminobacter</taxon>
    </lineage>
</organism>
<evidence type="ECO:0000313" key="3">
    <source>
        <dbReference type="EMBL" id="SCZ81813.1"/>
    </source>
</evidence>
<dbReference type="PANTHER" id="PTHR43022:SF1">
    <property type="entry name" value="PROTEIN SMF"/>
    <property type="match status" value="1"/>
</dbReference>
<name>A0A1G5S656_9FIRM</name>
<dbReference type="STRING" id="1120920.SAMN03080599_03057"/>
<proteinExistence type="inferred from homology"/>
<dbReference type="RefSeq" id="WP_092592999.1">
    <property type="nucleotide sequence ID" value="NZ_FMWL01000024.1"/>
</dbReference>
<dbReference type="Pfam" id="PF02481">
    <property type="entry name" value="DNA_processg_A"/>
    <property type="match status" value="1"/>
</dbReference>
<keyword evidence="4" id="KW-1185">Reference proteome</keyword>
<dbReference type="InterPro" id="IPR003488">
    <property type="entry name" value="DprA"/>
</dbReference>
<protein>
    <submittedName>
        <fullName evidence="3">DNA processing protein</fullName>
    </submittedName>
</protein>
<dbReference type="Proteomes" id="UP000199208">
    <property type="component" value="Unassembled WGS sequence"/>
</dbReference>
<evidence type="ECO:0000313" key="4">
    <source>
        <dbReference type="Proteomes" id="UP000199208"/>
    </source>
</evidence>